<dbReference type="InterPro" id="IPR003607">
    <property type="entry name" value="HD/PDEase_dom"/>
</dbReference>
<protein>
    <recommendedName>
        <fullName evidence="1">HD domain-containing protein</fullName>
    </recommendedName>
</protein>
<evidence type="ECO:0000259" key="1">
    <source>
        <dbReference type="Pfam" id="PF01966"/>
    </source>
</evidence>
<proteinExistence type="predicted"/>
<gene>
    <name evidence="2" type="ORF">A3D51_01685</name>
</gene>
<dbReference type="Proteomes" id="UP000179118">
    <property type="component" value="Unassembled WGS sequence"/>
</dbReference>
<reference evidence="2 3" key="1">
    <citation type="journal article" date="2016" name="Nat. Commun.">
        <title>Thousands of microbial genomes shed light on interconnected biogeochemical processes in an aquifer system.</title>
        <authorList>
            <person name="Anantharaman K."/>
            <person name="Brown C.T."/>
            <person name="Hug L.A."/>
            <person name="Sharon I."/>
            <person name="Castelle C.J."/>
            <person name="Probst A.J."/>
            <person name="Thomas B.C."/>
            <person name="Singh A."/>
            <person name="Wilkins M.J."/>
            <person name="Karaoz U."/>
            <person name="Brodie E.L."/>
            <person name="Williams K.H."/>
            <person name="Hubbard S.S."/>
            <person name="Banfield J.F."/>
        </authorList>
    </citation>
    <scope>NUCLEOTIDE SEQUENCE [LARGE SCALE GENOMIC DNA]</scope>
</reference>
<organism evidence="2 3">
    <name type="scientific">Candidatus Yonathbacteria bacterium RIFCSPHIGHO2_02_FULL_44_14</name>
    <dbReference type="NCBI Taxonomy" id="1802724"/>
    <lineage>
        <taxon>Bacteria</taxon>
        <taxon>Candidatus Yonathiibacteriota</taxon>
    </lineage>
</organism>
<dbReference type="InterPro" id="IPR006674">
    <property type="entry name" value="HD_domain"/>
</dbReference>
<evidence type="ECO:0000313" key="3">
    <source>
        <dbReference type="Proteomes" id="UP000179118"/>
    </source>
</evidence>
<evidence type="ECO:0000313" key="2">
    <source>
        <dbReference type="EMBL" id="OHA81044.1"/>
    </source>
</evidence>
<dbReference type="Pfam" id="PF01966">
    <property type="entry name" value="HD"/>
    <property type="match status" value="1"/>
</dbReference>
<dbReference type="SUPFAM" id="SSF109604">
    <property type="entry name" value="HD-domain/PDEase-like"/>
    <property type="match status" value="1"/>
</dbReference>
<sequence length="387" mass="44789">MTIETIPEAQDLEKDKLIDPRAYEVADCGNYAEIVNTLTKENLLNEEIERVQDCYKTTLEHAVWMTEKDWEMLTVMDCYDNRTAHHCVETLRIAEDRIERFKAGGKKFSELIKDEEVPLDEFFRACLFHDIGKCLIPRAILNNSFFDEDFDTQLCNDIFRGGKKEFLAAIEKTTGHIFEGEGNDMDLREYLRTNHVHTMRYVPAIEMLSEEDINVARERFPSLNFSKATLADILEFHEENSENILLAQGFDMAANIAGKHHNYRKLEMRFPVSTDILGVTIALEELLTLSDMKQALSAKRSYKNSLNSPLILHNLIFEAERHEISPVITSLWVEQELALISSEERRGHDEQTIFAIHECEEFIKKHQSLVEDFVNAIQNKTVETSTY</sequence>
<comment type="caution">
    <text evidence="2">The sequence shown here is derived from an EMBL/GenBank/DDBJ whole genome shotgun (WGS) entry which is preliminary data.</text>
</comment>
<dbReference type="AlphaFoldDB" id="A0A1G2S7F0"/>
<feature type="domain" description="HD" evidence="1">
    <location>
        <begin position="84"/>
        <end position="151"/>
    </location>
</feature>
<name>A0A1G2S7F0_9BACT</name>
<dbReference type="Gene3D" id="1.10.3210.10">
    <property type="entry name" value="Hypothetical protein af1432"/>
    <property type="match status" value="1"/>
</dbReference>
<dbReference type="CDD" id="cd00077">
    <property type="entry name" value="HDc"/>
    <property type="match status" value="1"/>
</dbReference>
<accession>A0A1G2S7F0</accession>
<dbReference type="EMBL" id="MHUT01000011">
    <property type="protein sequence ID" value="OHA81044.1"/>
    <property type="molecule type" value="Genomic_DNA"/>
</dbReference>